<evidence type="ECO:0000313" key="3">
    <source>
        <dbReference type="EMBL" id="WOF24219.1"/>
    </source>
</evidence>
<gene>
    <name evidence="3" type="ORF">N8K70_05990</name>
</gene>
<protein>
    <recommendedName>
        <fullName evidence="2">SAF domain-containing protein</fullName>
    </recommendedName>
</protein>
<dbReference type="CDD" id="cd11614">
    <property type="entry name" value="SAF_CpaB_FlgA_like"/>
    <property type="match status" value="1"/>
</dbReference>
<dbReference type="AlphaFoldDB" id="A0AA97FLF9"/>
<dbReference type="InterPro" id="IPR013974">
    <property type="entry name" value="SAF"/>
</dbReference>
<keyword evidence="1" id="KW-1133">Transmembrane helix</keyword>
<name>A0AA97FLF9_9MICO</name>
<sequence>MTSPNRPAPSTAPGRRPRRAFWSDARFFIGITLIAVSVAGVWWVVATARQTNPVLSAAATLVPGQAVTASDLVVVDAALGGAEEAYLAPHELDEGLVATRTIAAGELVPEAAVGTAAEVAVTTVVVESAVETPASVAAGTPVELWVAPLLEPGVHDAPRVLVADATVAAVLRDDAVMGAAGTSIELVIDRSDVADVLAAVSSGSALSAVPRSGAGS</sequence>
<feature type="domain" description="SAF" evidence="2">
    <location>
        <begin position="53"/>
        <end position="111"/>
    </location>
</feature>
<dbReference type="Proteomes" id="UP001305498">
    <property type="component" value="Chromosome"/>
</dbReference>
<evidence type="ECO:0000313" key="4">
    <source>
        <dbReference type="Proteomes" id="UP001305498"/>
    </source>
</evidence>
<keyword evidence="1" id="KW-0812">Transmembrane</keyword>
<accession>A0AA97FLF9</accession>
<dbReference type="RefSeq" id="WP_317140691.1">
    <property type="nucleotide sequence ID" value="NZ_CP118157.1"/>
</dbReference>
<feature type="transmembrane region" description="Helical" evidence="1">
    <location>
        <begin position="25"/>
        <end position="45"/>
    </location>
</feature>
<proteinExistence type="predicted"/>
<evidence type="ECO:0000259" key="2">
    <source>
        <dbReference type="Pfam" id="PF08666"/>
    </source>
</evidence>
<keyword evidence="1" id="KW-0472">Membrane</keyword>
<dbReference type="Pfam" id="PF08666">
    <property type="entry name" value="SAF"/>
    <property type="match status" value="1"/>
</dbReference>
<reference evidence="3 4" key="1">
    <citation type="submission" date="2023-02" db="EMBL/GenBank/DDBJ databases">
        <title>Microbacterium betulae sp. nov., isolated from birch wood.</title>
        <authorList>
            <person name="Pasciak M."/>
            <person name="Pawlik K.J."/>
            <person name="Martynowski D."/>
            <person name="Laczmanski L."/>
            <person name="Ciekot J."/>
            <person name="Szponar B."/>
            <person name="Wojcik-Fatla A."/>
            <person name="Mackiewicz B."/>
            <person name="Farian E."/>
            <person name="Cholewa G."/>
            <person name="Cholewa A."/>
            <person name="Dutkiewicz J."/>
        </authorList>
    </citation>
    <scope>NUCLEOTIDE SEQUENCE [LARGE SCALE GENOMIC DNA]</scope>
    <source>
        <strain evidence="3 4">AB</strain>
    </source>
</reference>
<keyword evidence="4" id="KW-1185">Reference proteome</keyword>
<organism evidence="3 4">
    <name type="scientific">Microbacterium betulae</name>
    <dbReference type="NCBI Taxonomy" id="2981139"/>
    <lineage>
        <taxon>Bacteria</taxon>
        <taxon>Bacillati</taxon>
        <taxon>Actinomycetota</taxon>
        <taxon>Actinomycetes</taxon>
        <taxon>Micrococcales</taxon>
        <taxon>Microbacteriaceae</taxon>
        <taxon>Microbacterium</taxon>
    </lineage>
</organism>
<dbReference type="EMBL" id="CP118157">
    <property type="protein sequence ID" value="WOF24219.1"/>
    <property type="molecule type" value="Genomic_DNA"/>
</dbReference>
<dbReference type="KEGG" id="mbet:N8K70_05990"/>
<evidence type="ECO:0000256" key="1">
    <source>
        <dbReference type="SAM" id="Phobius"/>
    </source>
</evidence>